<dbReference type="GO" id="GO:0004519">
    <property type="term" value="F:endonuclease activity"/>
    <property type="evidence" value="ECO:0007669"/>
    <property type="project" value="InterPro"/>
</dbReference>
<dbReference type="AlphaFoldDB" id="A0A2S3WT38"/>
<comment type="caution">
    <text evidence="1">The sequence shown here is derived from an EMBL/GenBank/DDBJ whole genome shotgun (WGS) entry which is preliminary data.</text>
</comment>
<reference evidence="1 2" key="1">
    <citation type="submission" date="2016-08" db="EMBL/GenBank/DDBJ databases">
        <authorList>
            <person name="Seilhamer J.J."/>
        </authorList>
    </citation>
    <scope>NUCLEOTIDE SEQUENCE [LARGE SCALE GENOMIC DNA]</scope>
    <source>
        <strain evidence="1 2">KH-18-2</strain>
    </source>
</reference>
<evidence type="ECO:0000313" key="2">
    <source>
        <dbReference type="Proteomes" id="UP000237378"/>
    </source>
</evidence>
<organism evidence="1 2">
    <name type="scientific">Pseudomonas putida</name>
    <name type="common">Arthrobacter siderocapsulatus</name>
    <dbReference type="NCBI Taxonomy" id="303"/>
    <lineage>
        <taxon>Bacteria</taxon>
        <taxon>Pseudomonadati</taxon>
        <taxon>Pseudomonadota</taxon>
        <taxon>Gammaproteobacteria</taxon>
        <taxon>Pseudomonadales</taxon>
        <taxon>Pseudomonadaceae</taxon>
        <taxon>Pseudomonas</taxon>
    </lineage>
</organism>
<sequence>MSLALAHKRRVLDQGTAAVAQVAAAAALPYSPAEALSSPANARKHLALMETSLDEDLARLSQIQGLATRQDLKRNELLPKYQDYVRRYVESGLVMPNRVLVQVMVWLFDTVQFEDALELADIAIAQDQKMPERFKRRDIQTFVADAICEWAYEEYKAQRSPEPYLSDLLPRVDGEWDLPEQIPAKYHKLIGIRAQEAKEWTTALHHLERAQQLYSKVGVDTRIENCRKALRKQATNSGPAAQEPQP</sequence>
<dbReference type="InterPro" id="IPR010270">
    <property type="entry name" value="Phage_P2_GpM"/>
</dbReference>
<dbReference type="GO" id="GO:0003677">
    <property type="term" value="F:DNA binding"/>
    <property type="evidence" value="ECO:0007669"/>
    <property type="project" value="InterPro"/>
</dbReference>
<evidence type="ECO:0000313" key="1">
    <source>
        <dbReference type="EMBL" id="POG04529.1"/>
    </source>
</evidence>
<dbReference type="Pfam" id="PF05944">
    <property type="entry name" value="Phage_term_smal"/>
    <property type="match status" value="1"/>
</dbReference>
<protein>
    <submittedName>
        <fullName evidence="1">Terminase</fullName>
    </submittedName>
</protein>
<dbReference type="RefSeq" id="WP_103470237.1">
    <property type="nucleotide sequence ID" value="NZ_MING01000083.1"/>
</dbReference>
<reference evidence="1 2" key="2">
    <citation type="submission" date="2018-03" db="EMBL/GenBank/DDBJ databases">
        <title>Draft genome of Pseudomonas putida strain KH-18-2.</title>
        <authorList>
            <person name="Yoshizawa S."/>
            <person name="Khan N.H."/>
            <person name="Nishimura M."/>
            <person name="Chiura H.X."/>
            <person name="Ogura Y."/>
            <person name="Hayashi T."/>
            <person name="Kogure K."/>
        </authorList>
    </citation>
    <scope>NUCLEOTIDE SEQUENCE [LARGE SCALE GENOMIC DNA]</scope>
    <source>
        <strain evidence="1 2">KH-18-2</strain>
    </source>
</reference>
<accession>A0A2S3WT38</accession>
<dbReference type="EMBL" id="MING01000083">
    <property type="protein sequence ID" value="POG04529.1"/>
    <property type="molecule type" value="Genomic_DNA"/>
</dbReference>
<gene>
    <name evidence="1" type="ORF">BGP82_25145</name>
</gene>
<name>A0A2S3WT38_PSEPU</name>
<dbReference type="Proteomes" id="UP000237378">
    <property type="component" value="Unassembled WGS sequence"/>
</dbReference>
<proteinExistence type="predicted"/>